<evidence type="ECO:0000313" key="2">
    <source>
        <dbReference type="Proteomes" id="UP000046395"/>
    </source>
</evidence>
<sequence>MCEKNGNMEVNSPTTGASSSHDSSPKPANVNVSEARKRFDELTSSIDSVLASTEYVQGLYSKLFEDQQVTGAPSASNRFSVPPRRYDDINMLQNAIEALNDWIAEAEKVKALDNKSEALDLWSFFDNLLCSFCQMRMSIHDYLAHLPSCVSPVMKVVQPRERKTFEAVLCDHVDSLSGVQCEQFRSVCREHRHINFPTRVDGDRLEMVSVSGTSRTSRSWTLSFCRQFPVLTDARGNVHGTSYSIVTTPCFCTADLRIQVFSEGQDSDSIPERWLQSLWSTPKSTYYGRISLVDLQQWRGGFSRTGSRPVGSIGAIRSPTTARTGIRWSACAHRSPG</sequence>
<name>A0A5S6R2D9_TRIMR</name>
<feature type="compositionally biased region" description="Polar residues" evidence="1">
    <location>
        <begin position="8"/>
        <end position="22"/>
    </location>
</feature>
<feature type="region of interest" description="Disordered" evidence="1">
    <location>
        <begin position="1"/>
        <end position="30"/>
    </location>
</feature>
<proteinExistence type="predicted"/>
<evidence type="ECO:0000313" key="3">
    <source>
        <dbReference type="WBParaSite" id="TMUE_3000013645.1"/>
    </source>
</evidence>
<protein>
    <submittedName>
        <fullName evidence="3">Uncharacterized protein</fullName>
    </submittedName>
</protein>
<evidence type="ECO:0000256" key="1">
    <source>
        <dbReference type="SAM" id="MobiDB-lite"/>
    </source>
</evidence>
<reference evidence="3" key="1">
    <citation type="submission" date="2019-12" db="UniProtKB">
        <authorList>
            <consortium name="WormBaseParasite"/>
        </authorList>
    </citation>
    <scope>IDENTIFICATION</scope>
</reference>
<dbReference type="Proteomes" id="UP000046395">
    <property type="component" value="Unassembled WGS sequence"/>
</dbReference>
<dbReference type="WBParaSite" id="TMUE_3000013645.1">
    <property type="protein sequence ID" value="TMUE_3000013645.1"/>
    <property type="gene ID" value="WBGene00288291"/>
</dbReference>
<dbReference type="AlphaFoldDB" id="A0A5S6R2D9"/>
<organism evidence="2 3">
    <name type="scientific">Trichuris muris</name>
    <name type="common">Mouse whipworm</name>
    <dbReference type="NCBI Taxonomy" id="70415"/>
    <lineage>
        <taxon>Eukaryota</taxon>
        <taxon>Metazoa</taxon>
        <taxon>Ecdysozoa</taxon>
        <taxon>Nematoda</taxon>
        <taxon>Enoplea</taxon>
        <taxon>Dorylaimia</taxon>
        <taxon>Trichinellida</taxon>
        <taxon>Trichuridae</taxon>
        <taxon>Trichuris</taxon>
    </lineage>
</organism>
<accession>A0A5S6R2D9</accession>
<keyword evidence="2" id="KW-1185">Reference proteome</keyword>